<evidence type="ECO:0000259" key="1">
    <source>
        <dbReference type="PROSITE" id="PS50902"/>
    </source>
</evidence>
<comment type="caution">
    <text evidence="2">The sequence shown here is derived from an EMBL/GenBank/DDBJ whole genome shotgun (WGS) entry which is preliminary data.</text>
</comment>
<dbReference type="SUPFAM" id="SSF52218">
    <property type="entry name" value="Flavoproteins"/>
    <property type="match status" value="1"/>
</dbReference>
<evidence type="ECO:0000313" key="3">
    <source>
        <dbReference type="Proteomes" id="UP001501759"/>
    </source>
</evidence>
<dbReference type="InterPro" id="IPR005025">
    <property type="entry name" value="FMN_Rdtase-like_dom"/>
</dbReference>
<sequence>MATVTVVYHSPNGHTRTLAESIARGAKSLPDIDVRLAEITGHQLHEGRWSDAAIMELLKKSDAIVFGAPTYMGSVSAVFKAFLEAGFHPFLGQEWKDKLAGGFTHSASQNGDKLFSLQQLAVFAAQMNMQWISVGDAAGNNWTGGSVYDVNRLGSWLGVMGQTNVDEEPGAVSAHGDLVTAERYGARVAELTARWIHGRDYTVQRHTLEEFREISARSVADAKARTEQAAGAA</sequence>
<name>A0ABP9J7E3_9ACTN</name>
<dbReference type="InterPro" id="IPR001226">
    <property type="entry name" value="Flavodoxin_CS"/>
</dbReference>
<proteinExistence type="predicted"/>
<dbReference type="PROSITE" id="PS00201">
    <property type="entry name" value="FLAVODOXIN"/>
    <property type="match status" value="1"/>
</dbReference>
<dbReference type="EMBL" id="BAABKB010000023">
    <property type="protein sequence ID" value="GAA5023067.1"/>
    <property type="molecule type" value="Genomic_DNA"/>
</dbReference>
<dbReference type="Pfam" id="PF03358">
    <property type="entry name" value="FMN_red"/>
    <property type="match status" value="1"/>
</dbReference>
<dbReference type="InterPro" id="IPR008254">
    <property type="entry name" value="Flavodoxin/NO_synth"/>
</dbReference>
<dbReference type="Gene3D" id="3.40.50.360">
    <property type="match status" value="1"/>
</dbReference>
<keyword evidence="3" id="KW-1185">Reference proteome</keyword>
<accession>A0ABP9J7E3</accession>
<dbReference type="PROSITE" id="PS50902">
    <property type="entry name" value="FLAVODOXIN_LIKE"/>
    <property type="match status" value="1"/>
</dbReference>
<dbReference type="Proteomes" id="UP001501759">
    <property type="component" value="Unassembled WGS sequence"/>
</dbReference>
<dbReference type="PANTHER" id="PTHR30546">
    <property type="entry name" value="FLAVODOXIN-RELATED PROTEIN WRBA-RELATED"/>
    <property type="match status" value="1"/>
</dbReference>
<dbReference type="PANTHER" id="PTHR30546:SF23">
    <property type="entry name" value="FLAVOPROTEIN-LIKE PROTEIN YCP4-RELATED"/>
    <property type="match status" value="1"/>
</dbReference>
<dbReference type="InterPro" id="IPR029039">
    <property type="entry name" value="Flavoprotein-like_sf"/>
</dbReference>
<dbReference type="RefSeq" id="WP_345655027.1">
    <property type="nucleotide sequence ID" value="NZ_BAABKB010000023.1"/>
</dbReference>
<evidence type="ECO:0000313" key="2">
    <source>
        <dbReference type="EMBL" id="GAA5023067.1"/>
    </source>
</evidence>
<gene>
    <name evidence="2" type="ORF">GCM10023335_55520</name>
</gene>
<protein>
    <submittedName>
        <fullName evidence="2">Flavodoxin family protein</fullName>
    </submittedName>
</protein>
<reference evidence="3" key="1">
    <citation type="journal article" date="2019" name="Int. J. Syst. Evol. Microbiol.">
        <title>The Global Catalogue of Microorganisms (GCM) 10K type strain sequencing project: providing services to taxonomists for standard genome sequencing and annotation.</title>
        <authorList>
            <consortium name="The Broad Institute Genomics Platform"/>
            <consortium name="The Broad Institute Genome Sequencing Center for Infectious Disease"/>
            <person name="Wu L."/>
            <person name="Ma J."/>
        </authorList>
    </citation>
    <scope>NUCLEOTIDE SEQUENCE [LARGE SCALE GENOMIC DNA]</scope>
    <source>
        <strain evidence="3">JCM 18409</strain>
    </source>
</reference>
<organism evidence="2 3">
    <name type="scientific">Streptomyces siamensis</name>
    <dbReference type="NCBI Taxonomy" id="1274986"/>
    <lineage>
        <taxon>Bacteria</taxon>
        <taxon>Bacillati</taxon>
        <taxon>Actinomycetota</taxon>
        <taxon>Actinomycetes</taxon>
        <taxon>Kitasatosporales</taxon>
        <taxon>Streptomycetaceae</taxon>
        <taxon>Streptomyces</taxon>
    </lineage>
</organism>
<feature type="domain" description="Flavodoxin-like" evidence="1">
    <location>
        <begin position="4"/>
        <end position="189"/>
    </location>
</feature>